<evidence type="ECO:0000313" key="3">
    <source>
        <dbReference type="Proteomes" id="UP000836404"/>
    </source>
</evidence>
<feature type="compositionally biased region" description="Basic and acidic residues" evidence="1">
    <location>
        <begin position="126"/>
        <end position="138"/>
    </location>
</feature>
<evidence type="ECO:0000256" key="1">
    <source>
        <dbReference type="SAM" id="MobiDB-lite"/>
    </source>
</evidence>
<feature type="compositionally biased region" description="Basic and acidic residues" evidence="1">
    <location>
        <begin position="9"/>
        <end position="26"/>
    </location>
</feature>
<organism evidence="2 3">
    <name type="scientific">Tilletia laevis</name>
    <dbReference type="NCBI Taxonomy" id="157183"/>
    <lineage>
        <taxon>Eukaryota</taxon>
        <taxon>Fungi</taxon>
        <taxon>Dikarya</taxon>
        <taxon>Basidiomycota</taxon>
        <taxon>Ustilaginomycotina</taxon>
        <taxon>Exobasidiomycetes</taxon>
        <taxon>Tilletiales</taxon>
        <taxon>Tilletiaceae</taxon>
        <taxon>Tilletia</taxon>
    </lineage>
</organism>
<dbReference type="EMBL" id="CAJHJF010006065">
    <property type="protein sequence ID" value="CAD6954016.1"/>
    <property type="molecule type" value="Genomic_DNA"/>
</dbReference>
<feature type="region of interest" description="Disordered" evidence="1">
    <location>
        <begin position="1"/>
        <end position="26"/>
    </location>
</feature>
<keyword evidence="3" id="KW-1185">Reference proteome</keyword>
<comment type="caution">
    <text evidence="2">The sequence shown here is derived from an EMBL/GenBank/DDBJ whole genome shotgun (WGS) entry which is preliminary data.</text>
</comment>
<dbReference type="AlphaFoldDB" id="A0A9N8QK39"/>
<reference evidence="2 3" key="1">
    <citation type="submission" date="2020-10" db="EMBL/GenBank/DDBJ databases">
        <authorList>
            <person name="Sedaghatjoo S."/>
        </authorList>
    </citation>
    <scope>NUCLEOTIDE SEQUENCE [LARGE SCALE GENOMIC DNA]</scope>
    <source>
        <strain evidence="2 3">LLFL</strain>
    </source>
</reference>
<gene>
    <name evidence="2" type="ORF">JKILLFL_G2511</name>
</gene>
<sequence length="147" mass="16222">MVTASNPTHGKDDKLTAKEAANRDAEHGAPPFLLLDVLERGYVKLRKGSLAKWQGRNSGMEIRQLLLENLAEEDAEDYEALTDETDNSRAQAAGIKVAAGYREARSFIRSKEVWNEDDLGVVGEAEERAGDCAHDEATARMPRPKNL</sequence>
<name>A0A9N8QK39_9BASI</name>
<accession>A0A9N8QK39</accession>
<evidence type="ECO:0000313" key="2">
    <source>
        <dbReference type="EMBL" id="CAD6954016.1"/>
    </source>
</evidence>
<protein>
    <submittedName>
        <fullName evidence="2">Uncharacterized protein</fullName>
    </submittedName>
</protein>
<proteinExistence type="predicted"/>
<dbReference type="Proteomes" id="UP000836404">
    <property type="component" value="Unassembled WGS sequence"/>
</dbReference>
<feature type="region of interest" description="Disordered" evidence="1">
    <location>
        <begin position="126"/>
        <end position="147"/>
    </location>
</feature>